<dbReference type="Pfam" id="PF12770">
    <property type="entry name" value="CHAT"/>
    <property type="match status" value="1"/>
</dbReference>
<dbReference type="AlphaFoldDB" id="A0A930YHV2"/>
<evidence type="ECO:0000313" key="3">
    <source>
        <dbReference type="EMBL" id="MBF4763334.1"/>
    </source>
</evidence>
<dbReference type="InterPro" id="IPR024983">
    <property type="entry name" value="CHAT_dom"/>
</dbReference>
<protein>
    <submittedName>
        <fullName evidence="3">CHAT domain-containing protein</fullName>
    </submittedName>
</protein>
<accession>A0A930YHV2</accession>
<keyword evidence="4" id="KW-1185">Reference proteome</keyword>
<reference evidence="3" key="1">
    <citation type="submission" date="2020-11" db="EMBL/GenBank/DDBJ databases">
        <title>Nocardioides sp. nov., isolated from Soil of Cynanchum wilfordii Hemsley rhizosphere.</title>
        <authorList>
            <person name="Lee J.-S."/>
            <person name="Suh M.K."/>
            <person name="Kim J.-S."/>
        </authorList>
    </citation>
    <scope>NUCLEOTIDE SEQUENCE</scope>
    <source>
        <strain evidence="3">KCTC 19275</strain>
    </source>
</reference>
<evidence type="ECO:0000313" key="4">
    <source>
        <dbReference type="Proteomes" id="UP000640489"/>
    </source>
</evidence>
<proteinExistence type="predicted"/>
<evidence type="ECO:0000256" key="1">
    <source>
        <dbReference type="SAM" id="MobiDB-lite"/>
    </source>
</evidence>
<dbReference type="Proteomes" id="UP000640489">
    <property type="component" value="Unassembled WGS sequence"/>
</dbReference>
<feature type="region of interest" description="Disordered" evidence="1">
    <location>
        <begin position="157"/>
        <end position="203"/>
    </location>
</feature>
<sequence>MDEATRAAIEAVEPAIETAPAFSDDDLDRARAAAADLRAHGDDSMVDPADLAALSPDEAGSLAQDLADSGQSVALEHVVEATSPQRYPLMALLRMARALPPELYAHDMMIQGVALASRLRMRSLLDDLEANPDPELDALMAKVATVRTSLAAGPPYRWWHDPETAMAEPPDEGRGAGPDDGTEPDAVRGPDASTSRKAYPRLEVTGTPRPDVVVLDQAFQVVLGLQQRRDAQLVASSPLAFDAGETVELDVVLLYDPASFEVTGTPRAHLTVTDLDPYPSTTFTCTARYGEELSPERRLGLQLHRDGQVVGVAWRTVVVVDTADRVADAVVPDRRDVDLLDLDPLVGGDAPDLVVSVCRSDAGSTTFVWTAYAADPAVPVPDLPSASTLDADVAGFATMIRRTIEFSGGAADDYYSLAGRAVQIGRAVPTAIQEAVRHVAEQAGRTTAPAVLLLTEELVVPWELATFDPKLATTWGGPSPFMGAHVAVSRWPLDEHKPRPRPRSTVAIRQAAVLTADYTGVPSWKRLDSALEEADEVAKLFDPPATPVQPELLTVIDLFNSRPEYDVLHAALHGKFDDQGGQEGIVLLKKSPAGGATAQFLTPTMLEAGSLAHGPFVFLNACQVASDESVLGDYAGFASTLMRIGAGGVVAPLWNVRDEVAAAVAKDFYAATLGPDAVPAAEAMRAIRATYTEAAARADDPHQHATLIAYQVFGHPRLHLSTT</sequence>
<evidence type="ECO:0000259" key="2">
    <source>
        <dbReference type="Pfam" id="PF12770"/>
    </source>
</evidence>
<gene>
    <name evidence="3" type="ORF">ISU07_09350</name>
</gene>
<name>A0A930YHV2_9ACTN</name>
<comment type="caution">
    <text evidence="3">The sequence shown here is derived from an EMBL/GenBank/DDBJ whole genome shotgun (WGS) entry which is preliminary data.</text>
</comment>
<feature type="domain" description="CHAT" evidence="2">
    <location>
        <begin position="506"/>
        <end position="697"/>
    </location>
</feature>
<organism evidence="3 4">
    <name type="scientific">Nocardioides islandensis</name>
    <dbReference type="NCBI Taxonomy" id="433663"/>
    <lineage>
        <taxon>Bacteria</taxon>
        <taxon>Bacillati</taxon>
        <taxon>Actinomycetota</taxon>
        <taxon>Actinomycetes</taxon>
        <taxon>Propionibacteriales</taxon>
        <taxon>Nocardioidaceae</taxon>
        <taxon>Nocardioides</taxon>
    </lineage>
</organism>
<dbReference type="EMBL" id="JADKPN010000004">
    <property type="protein sequence ID" value="MBF4763334.1"/>
    <property type="molecule type" value="Genomic_DNA"/>
</dbReference>
<dbReference type="RefSeq" id="WP_194706522.1">
    <property type="nucleotide sequence ID" value="NZ_JADKPN010000004.1"/>
</dbReference>